<evidence type="ECO:0000259" key="6">
    <source>
        <dbReference type="Pfam" id="PF06305"/>
    </source>
</evidence>
<dbReference type="AlphaFoldDB" id="A0A6I2GGF3"/>
<feature type="transmembrane region" description="Helical" evidence="5">
    <location>
        <begin position="37"/>
        <end position="64"/>
    </location>
</feature>
<keyword evidence="8" id="KW-1185">Reference proteome</keyword>
<evidence type="ECO:0000313" key="7">
    <source>
        <dbReference type="EMBL" id="MRI84902.1"/>
    </source>
</evidence>
<sequence length="98" mass="10925">MKGPWKILISLFSLIFVVIFAIQNTANVTVNLFLTKITVPTVMVILITLIIGVIIGLLVSFASVSRARRNTKKVEQELSDLKRKQTTNVQAKESKLVN</sequence>
<reference evidence="7 8" key="1">
    <citation type="submission" date="2019-11" db="EMBL/GenBank/DDBJ databases">
        <title>Characterisation of Fundicoccus ignavus gen. nov. sp. nov., a novel genus of the family Aerococcaceae isolated from bulk tank milk.</title>
        <authorList>
            <person name="Siebert A."/>
            <person name="Huptas C."/>
            <person name="Wenning M."/>
            <person name="Scherer S."/>
            <person name="Doll E.V."/>
        </authorList>
    </citation>
    <scope>NUCLEOTIDE SEQUENCE [LARGE SCALE GENOMIC DNA]</scope>
    <source>
        <strain evidence="7 8">WS4759</strain>
    </source>
</reference>
<evidence type="ECO:0000256" key="3">
    <source>
        <dbReference type="ARBA" id="ARBA00022989"/>
    </source>
</evidence>
<evidence type="ECO:0000256" key="2">
    <source>
        <dbReference type="ARBA" id="ARBA00022692"/>
    </source>
</evidence>
<protein>
    <submittedName>
        <fullName evidence="7">DUF1049 domain-containing protein</fullName>
    </submittedName>
</protein>
<feature type="domain" description="Lipopolysaccharide assembly protein A" evidence="6">
    <location>
        <begin position="23"/>
        <end position="84"/>
    </location>
</feature>
<name>A0A6I2GGF3_9LACT</name>
<dbReference type="PANTHER" id="PTHR41335:SF1">
    <property type="entry name" value="MEMBRANE PROTEIN"/>
    <property type="match status" value="1"/>
</dbReference>
<comment type="caution">
    <text evidence="7">The sequence shown here is derived from an EMBL/GenBank/DDBJ whole genome shotgun (WGS) entry which is preliminary data.</text>
</comment>
<evidence type="ECO:0000256" key="4">
    <source>
        <dbReference type="ARBA" id="ARBA00023136"/>
    </source>
</evidence>
<keyword evidence="1" id="KW-1003">Cell membrane</keyword>
<keyword evidence="2 5" id="KW-0812">Transmembrane</keyword>
<organism evidence="7 8">
    <name type="scientific">Fundicoccus ignavus</name>
    <dbReference type="NCBI Taxonomy" id="2664442"/>
    <lineage>
        <taxon>Bacteria</taxon>
        <taxon>Bacillati</taxon>
        <taxon>Bacillota</taxon>
        <taxon>Bacilli</taxon>
        <taxon>Lactobacillales</taxon>
        <taxon>Aerococcaceae</taxon>
        <taxon>Fundicoccus</taxon>
    </lineage>
</organism>
<dbReference type="Pfam" id="PF06305">
    <property type="entry name" value="LapA_dom"/>
    <property type="match status" value="1"/>
</dbReference>
<keyword evidence="4 5" id="KW-0472">Membrane</keyword>
<proteinExistence type="predicted"/>
<evidence type="ECO:0000313" key="8">
    <source>
        <dbReference type="Proteomes" id="UP000430975"/>
    </source>
</evidence>
<gene>
    <name evidence="7" type="ORF">GIY09_03170</name>
</gene>
<dbReference type="RefSeq" id="WP_153863204.1">
    <property type="nucleotide sequence ID" value="NZ_WJQS01000002.1"/>
</dbReference>
<accession>A0A6I2GGF3</accession>
<evidence type="ECO:0000256" key="1">
    <source>
        <dbReference type="ARBA" id="ARBA00022475"/>
    </source>
</evidence>
<dbReference type="InterPro" id="IPR010445">
    <property type="entry name" value="LapA_dom"/>
</dbReference>
<evidence type="ECO:0000256" key="5">
    <source>
        <dbReference type="SAM" id="Phobius"/>
    </source>
</evidence>
<keyword evidence="3 5" id="KW-1133">Transmembrane helix</keyword>
<dbReference type="Proteomes" id="UP000430975">
    <property type="component" value="Unassembled WGS sequence"/>
</dbReference>
<dbReference type="PANTHER" id="PTHR41335">
    <property type="entry name" value="MEMBRANE PROTEIN-RELATED"/>
    <property type="match status" value="1"/>
</dbReference>
<dbReference type="GO" id="GO:0005886">
    <property type="term" value="C:plasma membrane"/>
    <property type="evidence" value="ECO:0007669"/>
    <property type="project" value="InterPro"/>
</dbReference>
<dbReference type="EMBL" id="WJQS01000002">
    <property type="protein sequence ID" value="MRI84902.1"/>
    <property type="molecule type" value="Genomic_DNA"/>
</dbReference>